<keyword evidence="3" id="KW-0238">DNA-binding</keyword>
<dbReference type="Proteomes" id="UP000490386">
    <property type="component" value="Unassembled WGS sequence"/>
</dbReference>
<dbReference type="SUPFAM" id="SSF53850">
    <property type="entry name" value="Periplasmic binding protein-like II"/>
    <property type="match status" value="1"/>
</dbReference>
<dbReference type="EMBL" id="WBJX01000003">
    <property type="protein sequence ID" value="KAB1637717.1"/>
    <property type="molecule type" value="Genomic_DNA"/>
</dbReference>
<dbReference type="SUPFAM" id="SSF46785">
    <property type="entry name" value="Winged helix' DNA-binding domain"/>
    <property type="match status" value="1"/>
</dbReference>
<sequence>MSLELRHLRALAAVVDAGTFTDAAIELHCSQAAVSRAILVLETELGAQLLSRSTRHVALTPLGERILARARRILLEVTLIGDEAKAATLELRVGYAWSTLGAHTSTVQRRWRAEHPESHLVFRQSNTPTAGLLDGEAELAVLRTTPRDPRIETVLVGEERRVAVLAKEDPLARRRTLVLDDFAGKTLAVDARTGTTVGSLWPADRSPVFIPTTSLDEWLTLIADGDVFGVTSEATAAQHPRPGVVYRPLRDAPAIEVRLAWWRGAKPVMADALAQLITGTYDEAPQLTK</sequence>
<evidence type="ECO:0000256" key="4">
    <source>
        <dbReference type="ARBA" id="ARBA00023163"/>
    </source>
</evidence>
<dbReference type="PROSITE" id="PS50931">
    <property type="entry name" value="HTH_LYSR"/>
    <property type="match status" value="1"/>
</dbReference>
<dbReference type="AlphaFoldDB" id="A0A7J5B1C9"/>
<dbReference type="PANTHER" id="PTHR30346:SF28">
    <property type="entry name" value="HTH-TYPE TRANSCRIPTIONAL REGULATOR CYNR"/>
    <property type="match status" value="1"/>
</dbReference>
<protein>
    <submittedName>
        <fullName evidence="6">LysR family transcriptional regulator</fullName>
    </submittedName>
</protein>
<evidence type="ECO:0000256" key="3">
    <source>
        <dbReference type="ARBA" id="ARBA00023125"/>
    </source>
</evidence>
<dbReference type="Pfam" id="PF00126">
    <property type="entry name" value="HTH_1"/>
    <property type="match status" value="1"/>
</dbReference>
<dbReference type="Pfam" id="PF03466">
    <property type="entry name" value="LysR_substrate"/>
    <property type="match status" value="1"/>
</dbReference>
<evidence type="ECO:0000259" key="5">
    <source>
        <dbReference type="PROSITE" id="PS50931"/>
    </source>
</evidence>
<dbReference type="GO" id="GO:0003677">
    <property type="term" value="F:DNA binding"/>
    <property type="evidence" value="ECO:0007669"/>
    <property type="project" value="UniProtKB-KW"/>
</dbReference>
<dbReference type="GO" id="GO:0032993">
    <property type="term" value="C:protein-DNA complex"/>
    <property type="evidence" value="ECO:0007669"/>
    <property type="project" value="TreeGrafter"/>
</dbReference>
<name>A0A7J5B1C9_9MICO</name>
<evidence type="ECO:0000256" key="1">
    <source>
        <dbReference type="ARBA" id="ARBA00009437"/>
    </source>
</evidence>
<keyword evidence="4" id="KW-0804">Transcription</keyword>
<comment type="caution">
    <text evidence="6">The sequence shown here is derived from an EMBL/GenBank/DDBJ whole genome shotgun (WGS) entry which is preliminary data.</text>
</comment>
<dbReference type="InterPro" id="IPR005119">
    <property type="entry name" value="LysR_subst-bd"/>
</dbReference>
<dbReference type="InterPro" id="IPR000847">
    <property type="entry name" value="LysR_HTH_N"/>
</dbReference>
<proteinExistence type="inferred from homology"/>
<dbReference type="FunFam" id="1.10.10.10:FF:000001">
    <property type="entry name" value="LysR family transcriptional regulator"/>
    <property type="match status" value="1"/>
</dbReference>
<accession>A0A7J5B1C9</accession>
<dbReference type="InterPro" id="IPR036388">
    <property type="entry name" value="WH-like_DNA-bd_sf"/>
</dbReference>
<gene>
    <name evidence="6" type="ORF">F8O03_10945</name>
</gene>
<dbReference type="PANTHER" id="PTHR30346">
    <property type="entry name" value="TRANSCRIPTIONAL DUAL REGULATOR HCAR-RELATED"/>
    <property type="match status" value="1"/>
</dbReference>
<organism evidence="6 7">
    <name type="scientific">Pseudoclavibacter terrae</name>
    <dbReference type="NCBI Taxonomy" id="1530195"/>
    <lineage>
        <taxon>Bacteria</taxon>
        <taxon>Bacillati</taxon>
        <taxon>Actinomycetota</taxon>
        <taxon>Actinomycetes</taxon>
        <taxon>Micrococcales</taxon>
        <taxon>Microbacteriaceae</taxon>
        <taxon>Pseudoclavibacter</taxon>
    </lineage>
</organism>
<evidence type="ECO:0000313" key="6">
    <source>
        <dbReference type="EMBL" id="KAB1637717.1"/>
    </source>
</evidence>
<dbReference type="RefSeq" id="WP_151423891.1">
    <property type="nucleotide sequence ID" value="NZ_WBJX01000003.1"/>
</dbReference>
<dbReference type="InterPro" id="IPR036390">
    <property type="entry name" value="WH_DNA-bd_sf"/>
</dbReference>
<evidence type="ECO:0000256" key="2">
    <source>
        <dbReference type="ARBA" id="ARBA00023015"/>
    </source>
</evidence>
<keyword evidence="2" id="KW-0805">Transcription regulation</keyword>
<dbReference type="GO" id="GO:0003700">
    <property type="term" value="F:DNA-binding transcription factor activity"/>
    <property type="evidence" value="ECO:0007669"/>
    <property type="project" value="InterPro"/>
</dbReference>
<keyword evidence="7" id="KW-1185">Reference proteome</keyword>
<reference evidence="6 7" key="1">
    <citation type="submission" date="2019-09" db="EMBL/GenBank/DDBJ databases">
        <title>Phylogeny of genus Pseudoclavibacter and closely related genus.</title>
        <authorList>
            <person name="Li Y."/>
        </authorList>
    </citation>
    <scope>NUCLEOTIDE SEQUENCE [LARGE SCALE GENOMIC DNA]</scope>
    <source>
        <strain evidence="6 7">THG-MD12</strain>
    </source>
</reference>
<dbReference type="OrthoDB" id="3181812at2"/>
<dbReference type="PRINTS" id="PR00039">
    <property type="entry name" value="HTHLYSR"/>
</dbReference>
<feature type="domain" description="HTH lysR-type" evidence="5">
    <location>
        <begin position="3"/>
        <end position="60"/>
    </location>
</feature>
<dbReference type="Gene3D" id="3.40.190.10">
    <property type="entry name" value="Periplasmic binding protein-like II"/>
    <property type="match status" value="2"/>
</dbReference>
<comment type="similarity">
    <text evidence="1">Belongs to the LysR transcriptional regulatory family.</text>
</comment>
<dbReference type="Gene3D" id="1.10.10.10">
    <property type="entry name" value="Winged helix-like DNA-binding domain superfamily/Winged helix DNA-binding domain"/>
    <property type="match status" value="1"/>
</dbReference>
<evidence type="ECO:0000313" key="7">
    <source>
        <dbReference type="Proteomes" id="UP000490386"/>
    </source>
</evidence>